<reference evidence="3" key="1">
    <citation type="submission" date="2021-01" db="EMBL/GenBank/DDBJ databases">
        <title>Modified the classification status of verrucomicrobia.</title>
        <authorList>
            <person name="Feng X."/>
        </authorList>
    </citation>
    <scope>NUCLEOTIDE SEQUENCE</scope>
    <source>
        <strain evidence="3">KCTC 13126</strain>
    </source>
</reference>
<name>A0A934S647_9BACT</name>
<keyword evidence="4" id="KW-1185">Reference proteome</keyword>
<keyword evidence="1" id="KW-0732">Signal</keyword>
<dbReference type="Gene3D" id="3.90.10.10">
    <property type="entry name" value="Cytochrome C3"/>
    <property type="match status" value="1"/>
</dbReference>
<dbReference type="InterPro" id="IPR010177">
    <property type="entry name" value="Paired_CXXCH_1"/>
</dbReference>
<dbReference type="SUPFAM" id="SSF48695">
    <property type="entry name" value="Multiheme cytochromes"/>
    <property type="match status" value="1"/>
</dbReference>
<dbReference type="InterPro" id="IPR036280">
    <property type="entry name" value="Multihaem_cyt_sf"/>
</dbReference>
<dbReference type="EMBL" id="JAENIL010000070">
    <property type="protein sequence ID" value="MBK1880089.1"/>
    <property type="molecule type" value="Genomic_DNA"/>
</dbReference>
<gene>
    <name evidence="3" type="ORF">JIN87_24605</name>
</gene>
<dbReference type="AlphaFoldDB" id="A0A934S647"/>
<dbReference type="PANTHER" id="PTHR35038">
    <property type="entry name" value="DISSIMILATORY SULFITE REDUCTASE SIRA"/>
    <property type="match status" value="1"/>
</dbReference>
<evidence type="ECO:0000259" key="2">
    <source>
        <dbReference type="Pfam" id="PF09699"/>
    </source>
</evidence>
<proteinExistence type="predicted"/>
<sequence length="263" mass="28180">MNDSPRSTARSRPWSLLGLIASALVIAFLAACNLTYDSYFSPPQIPGATFTGVKSCEECHEEIVEEFEGATHAKLLNESHHAINLGCEACHGPASTHNESGGEVGTIHNPKSDPDTCYQCHLDVKGSFNLAHAHPIGDKVSCNDCHDPHSGAAIKGGGVAAMKEAETCIQCHQAQSGPYVFEHEATRDGCTVCHSPHGSPSDKLLKTSNQMLCLQCHFQQQTAPDVILIGGRNHASWVSRGTCWTAGCHESVHGSHVNSSLRY</sequence>
<dbReference type="RefSeq" id="WP_200358659.1">
    <property type="nucleotide sequence ID" value="NZ_JAENIL010000070.1"/>
</dbReference>
<dbReference type="Gene3D" id="1.10.1130.10">
    <property type="entry name" value="Flavocytochrome C3, Chain A"/>
    <property type="match status" value="1"/>
</dbReference>
<dbReference type="PANTHER" id="PTHR35038:SF6">
    <property type="entry name" value="SURFACE LOCALIZED DECAHEME CYTOCHROME C LIPOPROTEIN"/>
    <property type="match status" value="1"/>
</dbReference>
<dbReference type="GO" id="GO:0016491">
    <property type="term" value="F:oxidoreductase activity"/>
    <property type="evidence" value="ECO:0007669"/>
    <property type="project" value="TreeGrafter"/>
</dbReference>
<comment type="caution">
    <text evidence="3">The sequence shown here is derived from an EMBL/GenBank/DDBJ whole genome shotgun (WGS) entry which is preliminary data.</text>
</comment>
<feature type="domain" description="Doubled CXXCH motif" evidence="2">
    <location>
        <begin position="183"/>
        <end position="219"/>
    </location>
</feature>
<protein>
    <recommendedName>
        <fullName evidence="2">Doubled CXXCH motif domain-containing protein</fullName>
    </recommendedName>
</protein>
<evidence type="ECO:0000313" key="4">
    <source>
        <dbReference type="Proteomes" id="UP000617628"/>
    </source>
</evidence>
<dbReference type="Proteomes" id="UP000617628">
    <property type="component" value="Unassembled WGS sequence"/>
</dbReference>
<dbReference type="InterPro" id="IPR051829">
    <property type="entry name" value="Multiheme_Cytochr_ET"/>
</dbReference>
<dbReference type="Pfam" id="PF09699">
    <property type="entry name" value="Paired_CXXCH_1"/>
    <property type="match status" value="2"/>
</dbReference>
<dbReference type="NCBIfam" id="TIGR01905">
    <property type="entry name" value="paired_CXXCH_1"/>
    <property type="match status" value="1"/>
</dbReference>
<dbReference type="PROSITE" id="PS51257">
    <property type="entry name" value="PROKAR_LIPOPROTEIN"/>
    <property type="match status" value="1"/>
</dbReference>
<evidence type="ECO:0000313" key="3">
    <source>
        <dbReference type="EMBL" id="MBK1880089.1"/>
    </source>
</evidence>
<evidence type="ECO:0000256" key="1">
    <source>
        <dbReference type="ARBA" id="ARBA00022729"/>
    </source>
</evidence>
<accession>A0A934S647</accession>
<organism evidence="3 4">
    <name type="scientific">Pelagicoccus mobilis</name>
    <dbReference type="NCBI Taxonomy" id="415221"/>
    <lineage>
        <taxon>Bacteria</taxon>
        <taxon>Pseudomonadati</taxon>
        <taxon>Verrucomicrobiota</taxon>
        <taxon>Opitutia</taxon>
        <taxon>Puniceicoccales</taxon>
        <taxon>Pelagicoccaceae</taxon>
        <taxon>Pelagicoccus</taxon>
    </lineage>
</organism>
<feature type="domain" description="Doubled CXXCH motif" evidence="2">
    <location>
        <begin position="135"/>
        <end position="175"/>
    </location>
</feature>